<organism evidence="3 4">
    <name type="scientific">Pseudodesulfovibrio cashew</name>
    <dbReference type="NCBI Taxonomy" id="2678688"/>
    <lineage>
        <taxon>Bacteria</taxon>
        <taxon>Pseudomonadati</taxon>
        <taxon>Thermodesulfobacteriota</taxon>
        <taxon>Desulfovibrionia</taxon>
        <taxon>Desulfovibrionales</taxon>
        <taxon>Desulfovibrionaceae</taxon>
    </lineage>
</organism>
<keyword evidence="2" id="KW-0732">Signal</keyword>
<dbReference type="GO" id="GO:0120010">
    <property type="term" value="P:intermembrane phospholipid transfer"/>
    <property type="evidence" value="ECO:0007669"/>
    <property type="project" value="TreeGrafter"/>
</dbReference>
<comment type="similarity">
    <text evidence="1">Belongs to the MlaA family.</text>
</comment>
<dbReference type="PRINTS" id="PR01805">
    <property type="entry name" value="VACJLIPOPROT"/>
</dbReference>
<name>A0A6I6JLX2_9BACT</name>
<dbReference type="PANTHER" id="PTHR30035:SF3">
    <property type="entry name" value="INTERMEMBRANE PHOSPHOLIPID TRANSPORT SYSTEM LIPOPROTEIN MLAA"/>
    <property type="match status" value="1"/>
</dbReference>
<dbReference type="EMBL" id="CP046400">
    <property type="protein sequence ID" value="QGY42018.1"/>
    <property type="molecule type" value="Genomic_DNA"/>
</dbReference>
<dbReference type="PANTHER" id="PTHR30035">
    <property type="entry name" value="LIPOPROTEIN VACJ-RELATED"/>
    <property type="match status" value="1"/>
</dbReference>
<accession>A0A6I6JLX2</accession>
<gene>
    <name evidence="3" type="ORF">GM415_08505</name>
</gene>
<evidence type="ECO:0000256" key="2">
    <source>
        <dbReference type="ARBA" id="ARBA00022729"/>
    </source>
</evidence>
<dbReference type="KEGG" id="psel:GM415_08505"/>
<evidence type="ECO:0000313" key="3">
    <source>
        <dbReference type="EMBL" id="QGY42018.1"/>
    </source>
</evidence>
<keyword evidence="3" id="KW-0449">Lipoprotein</keyword>
<sequence length="238" mass="26982">MPEPVPSLTETGFKAPVKRYGTEGDDSLDFLKVYDPWEPLNRNIYVFNALFDNYLMLPATRTYEFILPQPVRTGVKNVISNANEVPTLINCLLQGKLTKSAITTSRLLINTTFGLLGVFDPASGAENLQRQDEDVGQTLGVWGMGAGPYFVMPFMGPSNVRDTLGFGGDTLLVYLQMMYVYDKLGVSDFRSVAYTELVVRLLNKRSNIKFTYYETGSPFEYELVRFIYTKKRELDIER</sequence>
<dbReference type="InterPro" id="IPR007428">
    <property type="entry name" value="MlaA"/>
</dbReference>
<dbReference type="Proteomes" id="UP000428328">
    <property type="component" value="Chromosome"/>
</dbReference>
<dbReference type="GO" id="GO:0016020">
    <property type="term" value="C:membrane"/>
    <property type="evidence" value="ECO:0007669"/>
    <property type="project" value="InterPro"/>
</dbReference>
<evidence type="ECO:0000313" key="4">
    <source>
        <dbReference type="Proteomes" id="UP000428328"/>
    </source>
</evidence>
<evidence type="ECO:0000256" key="1">
    <source>
        <dbReference type="ARBA" id="ARBA00010634"/>
    </source>
</evidence>
<proteinExistence type="inferred from homology"/>
<reference evidence="3 4" key="1">
    <citation type="submission" date="2019-11" db="EMBL/GenBank/DDBJ databases">
        <authorList>
            <person name="Zheng R.K."/>
            <person name="Sun C.M."/>
        </authorList>
    </citation>
    <scope>NUCLEOTIDE SEQUENCE [LARGE SCALE GENOMIC DNA]</scope>
    <source>
        <strain evidence="3 4">SRB007</strain>
    </source>
</reference>
<protein>
    <submittedName>
        <fullName evidence="3">VacJ family lipoprotein</fullName>
    </submittedName>
</protein>
<dbReference type="AlphaFoldDB" id="A0A6I6JLX2"/>
<dbReference type="Pfam" id="PF04333">
    <property type="entry name" value="MlaA"/>
    <property type="match status" value="1"/>
</dbReference>
<keyword evidence="4" id="KW-1185">Reference proteome</keyword>